<reference evidence="2 3" key="1">
    <citation type="submission" date="2016-06" db="EMBL/GenBank/DDBJ databases">
        <title>Evolution of pathogenesis and genome organization in the Tremellales.</title>
        <authorList>
            <person name="Cuomo C."/>
            <person name="Litvintseva A."/>
            <person name="Heitman J."/>
            <person name="Chen Y."/>
            <person name="Sun S."/>
            <person name="Springer D."/>
            <person name="Dromer F."/>
            <person name="Young S."/>
            <person name="Zeng Q."/>
            <person name="Chapman S."/>
            <person name="Gujja S."/>
            <person name="Saif S."/>
            <person name="Birren B."/>
        </authorList>
    </citation>
    <scope>NUCLEOTIDE SEQUENCE [LARGE SCALE GENOMIC DNA]</scope>
    <source>
        <strain evidence="2 3">ATCC 28783</strain>
    </source>
</reference>
<gene>
    <name evidence="2" type="ORF">M231_07750</name>
</gene>
<proteinExistence type="predicted"/>
<dbReference type="InParanoid" id="A0A4Q1BB99"/>
<name>A0A4Q1BB99_TREME</name>
<accession>A0A4Q1BB99</accession>
<protein>
    <submittedName>
        <fullName evidence="2">Uncharacterized protein</fullName>
    </submittedName>
</protein>
<dbReference type="EMBL" id="SDIL01000166">
    <property type="protein sequence ID" value="RXK34996.1"/>
    <property type="molecule type" value="Genomic_DNA"/>
</dbReference>
<dbReference type="VEuPathDB" id="FungiDB:TREMEDRAFT_72253"/>
<dbReference type="Proteomes" id="UP000289152">
    <property type="component" value="Unassembled WGS sequence"/>
</dbReference>
<keyword evidence="3" id="KW-1185">Reference proteome</keyword>
<sequence length="195" mass="21372">MAIFSPGGKVSEKVHVTRFSHMCEKFHLTGGKVGEKGVITHFSPYATDPPATRCRWVGEVTVTRELDNASKKKGVDSPRTRTRKELYGMTEASTVEEEKGKGQAAPVVPPPTVGKDEPIKQLPNLGSTLDTASSALARTIEKIATSLDDLVLKPTEHGRYFVDVKLHTEALKDILDVMDRLGRLPREGNNQEVVP</sequence>
<feature type="region of interest" description="Disordered" evidence="1">
    <location>
        <begin position="92"/>
        <end position="118"/>
    </location>
</feature>
<evidence type="ECO:0000256" key="1">
    <source>
        <dbReference type="SAM" id="MobiDB-lite"/>
    </source>
</evidence>
<evidence type="ECO:0000313" key="3">
    <source>
        <dbReference type="Proteomes" id="UP000289152"/>
    </source>
</evidence>
<comment type="caution">
    <text evidence="2">The sequence shown here is derived from an EMBL/GenBank/DDBJ whole genome shotgun (WGS) entry which is preliminary data.</text>
</comment>
<evidence type="ECO:0000313" key="2">
    <source>
        <dbReference type="EMBL" id="RXK34996.1"/>
    </source>
</evidence>
<organism evidence="2 3">
    <name type="scientific">Tremella mesenterica</name>
    <name type="common">Jelly fungus</name>
    <dbReference type="NCBI Taxonomy" id="5217"/>
    <lineage>
        <taxon>Eukaryota</taxon>
        <taxon>Fungi</taxon>
        <taxon>Dikarya</taxon>
        <taxon>Basidiomycota</taxon>
        <taxon>Agaricomycotina</taxon>
        <taxon>Tremellomycetes</taxon>
        <taxon>Tremellales</taxon>
        <taxon>Tremellaceae</taxon>
        <taxon>Tremella</taxon>
    </lineage>
</organism>
<dbReference type="AlphaFoldDB" id="A0A4Q1BB99"/>